<reference evidence="9 10" key="1">
    <citation type="submission" date="2007-03" db="EMBL/GenBank/DDBJ databases">
        <authorList>
            <person name="Stal L."/>
            <person name="Ferriera S."/>
            <person name="Johnson J."/>
            <person name="Kravitz S."/>
            <person name="Beeson K."/>
            <person name="Sutton G."/>
            <person name="Rogers Y.-H."/>
            <person name="Friedman R."/>
            <person name="Frazier M."/>
            <person name="Venter J.C."/>
        </authorList>
    </citation>
    <scope>NUCLEOTIDE SEQUENCE [LARGE SCALE GENOMIC DNA]</scope>
    <source>
        <strain evidence="9 10">CCY0110</strain>
    </source>
</reference>
<evidence type="ECO:0000313" key="9">
    <source>
        <dbReference type="EMBL" id="EAZ91189.1"/>
    </source>
</evidence>
<feature type="transmembrane region" description="Helical" evidence="8">
    <location>
        <begin position="109"/>
        <end position="127"/>
    </location>
</feature>
<dbReference type="RefSeq" id="WP_008275799.1">
    <property type="nucleotide sequence ID" value="NZ_AAXW01000016.1"/>
</dbReference>
<accession>A3IQY4</accession>
<feature type="transmembrane region" description="Helical" evidence="8">
    <location>
        <begin position="370"/>
        <end position="393"/>
    </location>
</feature>
<comment type="caution">
    <text evidence="9">The sequence shown here is derived from an EMBL/GenBank/DDBJ whole genome shotgun (WGS) entry which is preliminary data.</text>
</comment>
<keyword evidence="4 8" id="KW-1003">Cell membrane</keyword>
<evidence type="ECO:0000256" key="8">
    <source>
        <dbReference type="RuleBase" id="RU363064"/>
    </source>
</evidence>
<evidence type="ECO:0000256" key="6">
    <source>
        <dbReference type="ARBA" id="ARBA00022989"/>
    </source>
</evidence>
<evidence type="ECO:0000256" key="3">
    <source>
        <dbReference type="ARBA" id="ARBA00022448"/>
    </source>
</evidence>
<feature type="transmembrane region" description="Helical" evidence="8">
    <location>
        <begin position="33"/>
        <end position="56"/>
    </location>
</feature>
<sequence>MNQFLDNIDRLFSSLVTLIERVLFFEVAHFPVIILWLLIGGIFFTLRMGFINIIGFKHAVKIALGLYDQQDDIKGEVSSFQALATALSASIGLGNIAGVAIAIQMGGPGAVFWMTVAGFLGMSNKFVECTLGVKYRIVNPDGTIIGGPMYYLSQGLTELGKGKLGRGLAIFYGIAGLGAAIGGGNMFQANQSFAALAAVVPAVENYDWLYGLTLALLVGLVIIGGISRIGVITSKLVPVMVFFYLLGCSWVLVANFTAIPAAFSLMLRDAFSPSGMEGGLIGILVQGIRRSAFSNGAGLGSAAIAHAVAKTKEPIQEGIVAILEPFIDTIVICNVTALVIITTGMYGESVGDTISGSTLAAMAFGQVIDWFPFVLVGIICLFGFSTMITWCYYGEQCWAYVFGQPSSIVFKIIFLTCIFIGSVVSLGAVVDFSDMMLLTLAIPNLLGCMLLSGKVATWLKEYWQKLAIF</sequence>
<comment type="subcellular location">
    <subcellularLocation>
        <location evidence="1 8">Cell membrane</location>
        <topology evidence="1 8">Multi-pass membrane protein</topology>
    </subcellularLocation>
</comment>
<dbReference type="AlphaFoldDB" id="A3IQY4"/>
<feature type="transmembrane region" description="Helical" evidence="8">
    <location>
        <begin position="436"/>
        <end position="459"/>
    </location>
</feature>
<evidence type="ECO:0000256" key="5">
    <source>
        <dbReference type="ARBA" id="ARBA00022692"/>
    </source>
</evidence>
<keyword evidence="6 8" id="KW-1133">Transmembrane helix</keyword>
<evidence type="ECO:0000313" key="10">
    <source>
        <dbReference type="Proteomes" id="UP000003781"/>
    </source>
</evidence>
<keyword evidence="5 8" id="KW-0812">Transmembrane</keyword>
<evidence type="ECO:0000256" key="2">
    <source>
        <dbReference type="ARBA" id="ARBA00009261"/>
    </source>
</evidence>
<keyword evidence="3 8" id="KW-0813">Transport</keyword>
<dbReference type="GO" id="GO:0005886">
    <property type="term" value="C:plasma membrane"/>
    <property type="evidence" value="ECO:0007669"/>
    <property type="project" value="UniProtKB-SubCell"/>
</dbReference>
<dbReference type="eggNOG" id="COG1115">
    <property type="taxonomic scope" value="Bacteria"/>
</dbReference>
<dbReference type="OrthoDB" id="9804874at2"/>
<proteinExistence type="inferred from homology"/>
<protein>
    <submittedName>
        <fullName evidence="9">Sodium:alanine symporter</fullName>
    </submittedName>
</protein>
<dbReference type="GO" id="GO:0005283">
    <property type="term" value="F:amino acid:sodium symporter activity"/>
    <property type="evidence" value="ECO:0007669"/>
    <property type="project" value="InterPro"/>
</dbReference>
<dbReference type="Proteomes" id="UP000003781">
    <property type="component" value="Unassembled WGS sequence"/>
</dbReference>
<evidence type="ECO:0000256" key="4">
    <source>
        <dbReference type="ARBA" id="ARBA00022475"/>
    </source>
</evidence>
<feature type="transmembrane region" description="Helical" evidence="8">
    <location>
        <begin position="241"/>
        <end position="267"/>
    </location>
</feature>
<gene>
    <name evidence="9" type="ORF">CY0110_13017</name>
</gene>
<keyword evidence="8" id="KW-0769">Symport</keyword>
<feature type="transmembrane region" description="Helical" evidence="8">
    <location>
        <begin position="77"/>
        <end position="103"/>
    </location>
</feature>
<evidence type="ECO:0000256" key="1">
    <source>
        <dbReference type="ARBA" id="ARBA00004651"/>
    </source>
</evidence>
<keyword evidence="10" id="KW-1185">Reference proteome</keyword>
<keyword evidence="7 8" id="KW-0472">Membrane</keyword>
<comment type="similarity">
    <text evidence="2 8">Belongs to the alanine or glycine:cation symporter (AGCS) (TC 2.A.25) family.</text>
</comment>
<dbReference type="EMBL" id="AAXW01000016">
    <property type="protein sequence ID" value="EAZ91189.1"/>
    <property type="molecule type" value="Genomic_DNA"/>
</dbReference>
<dbReference type="Pfam" id="PF01235">
    <property type="entry name" value="Na_Ala_symp"/>
    <property type="match status" value="1"/>
</dbReference>
<dbReference type="InterPro" id="IPR001463">
    <property type="entry name" value="Na/Ala_symport"/>
</dbReference>
<evidence type="ECO:0000256" key="7">
    <source>
        <dbReference type="ARBA" id="ARBA00023136"/>
    </source>
</evidence>
<organism evidence="9 10">
    <name type="scientific">Crocosphaera chwakensis CCY0110</name>
    <dbReference type="NCBI Taxonomy" id="391612"/>
    <lineage>
        <taxon>Bacteria</taxon>
        <taxon>Bacillati</taxon>
        <taxon>Cyanobacteriota</taxon>
        <taxon>Cyanophyceae</taxon>
        <taxon>Oscillatoriophycideae</taxon>
        <taxon>Chroococcales</taxon>
        <taxon>Aphanothecaceae</taxon>
        <taxon>Crocosphaera</taxon>
        <taxon>Crocosphaera chwakensis</taxon>
    </lineage>
</organism>
<dbReference type="PRINTS" id="PR00175">
    <property type="entry name" value="NAALASMPORT"/>
</dbReference>
<dbReference type="PANTHER" id="PTHR30330:SF3">
    <property type="entry name" value="TRANSCRIPTIONAL REGULATOR, LRP FAMILY"/>
    <property type="match status" value="1"/>
</dbReference>
<dbReference type="NCBIfam" id="TIGR00835">
    <property type="entry name" value="agcS"/>
    <property type="match status" value="1"/>
</dbReference>
<dbReference type="PANTHER" id="PTHR30330">
    <property type="entry name" value="AGSS FAMILY TRANSPORTER, SODIUM-ALANINE"/>
    <property type="match status" value="1"/>
</dbReference>
<feature type="transmembrane region" description="Helical" evidence="8">
    <location>
        <begin position="169"/>
        <end position="188"/>
    </location>
</feature>
<name>A3IQY4_9CHRO</name>
<feature type="transmembrane region" description="Helical" evidence="8">
    <location>
        <begin position="208"/>
        <end position="229"/>
    </location>
</feature>
<feature type="transmembrane region" description="Helical" evidence="8">
    <location>
        <begin position="408"/>
        <end position="430"/>
    </location>
</feature>